<gene>
    <name evidence="2" type="ORF">H6P81_009503</name>
</gene>
<organism evidence="2 3">
    <name type="scientific">Aristolochia fimbriata</name>
    <name type="common">White veined hardy Dutchman's pipe vine</name>
    <dbReference type="NCBI Taxonomy" id="158543"/>
    <lineage>
        <taxon>Eukaryota</taxon>
        <taxon>Viridiplantae</taxon>
        <taxon>Streptophyta</taxon>
        <taxon>Embryophyta</taxon>
        <taxon>Tracheophyta</taxon>
        <taxon>Spermatophyta</taxon>
        <taxon>Magnoliopsida</taxon>
        <taxon>Magnoliidae</taxon>
        <taxon>Piperales</taxon>
        <taxon>Aristolochiaceae</taxon>
        <taxon>Aristolochia</taxon>
    </lineage>
</organism>
<dbReference type="Proteomes" id="UP000825729">
    <property type="component" value="Unassembled WGS sequence"/>
</dbReference>
<comment type="caution">
    <text evidence="2">The sequence shown here is derived from an EMBL/GenBank/DDBJ whole genome shotgun (WGS) entry which is preliminary data.</text>
</comment>
<dbReference type="AlphaFoldDB" id="A0AAV7EQI3"/>
<evidence type="ECO:0000256" key="1">
    <source>
        <dbReference type="SAM" id="MobiDB-lite"/>
    </source>
</evidence>
<accession>A0AAV7EQI3</accession>
<keyword evidence="3" id="KW-1185">Reference proteome</keyword>
<proteinExistence type="predicted"/>
<feature type="compositionally biased region" description="Acidic residues" evidence="1">
    <location>
        <begin position="107"/>
        <end position="120"/>
    </location>
</feature>
<reference evidence="2 3" key="1">
    <citation type="submission" date="2021-07" db="EMBL/GenBank/DDBJ databases">
        <title>The Aristolochia fimbriata genome: insights into angiosperm evolution, floral development and chemical biosynthesis.</title>
        <authorList>
            <person name="Jiao Y."/>
        </authorList>
    </citation>
    <scope>NUCLEOTIDE SEQUENCE [LARGE SCALE GENOMIC DNA]</scope>
    <source>
        <strain evidence="2">IBCAS-2021</strain>
        <tissue evidence="2">Leaf</tissue>
    </source>
</reference>
<evidence type="ECO:0000313" key="3">
    <source>
        <dbReference type="Proteomes" id="UP000825729"/>
    </source>
</evidence>
<sequence>MKGQGNDKRAPPNLLAGVRAVIIRKNSPEALILRRIREYLLFSKLRSLVPPLQFETRAPSPNPNSSEGVMEYEPERDEIPVGDSDEDNAETSTESETTSTRDKASEDAEEEVLFEEEDEKDGTGAEKPFVPSIKIKRTDDALFISTIVLKDVALTSLLFHILEEEKLDIVYENQYRTETKVAHTIQVRVGADYDADALEKKLCIWAGKPL</sequence>
<dbReference type="EMBL" id="JAINDJ010000004">
    <property type="protein sequence ID" value="KAG9449538.1"/>
    <property type="molecule type" value="Genomic_DNA"/>
</dbReference>
<evidence type="ECO:0000313" key="2">
    <source>
        <dbReference type="EMBL" id="KAG9449538.1"/>
    </source>
</evidence>
<feature type="region of interest" description="Disordered" evidence="1">
    <location>
        <begin position="54"/>
        <end position="127"/>
    </location>
</feature>
<protein>
    <submittedName>
        <fullName evidence="2">Uncharacterized protein</fullName>
    </submittedName>
</protein>
<name>A0AAV7EQI3_ARIFI</name>